<dbReference type="EMBL" id="RFFJ01000133">
    <property type="protein sequence ID" value="RMI36764.1"/>
    <property type="molecule type" value="Genomic_DNA"/>
</dbReference>
<keyword evidence="3" id="KW-1185">Reference proteome</keyword>
<dbReference type="Proteomes" id="UP000278673">
    <property type="component" value="Unassembled WGS sequence"/>
</dbReference>
<dbReference type="AlphaFoldDB" id="A0A3M2LH26"/>
<accession>A0A3M2LH26</accession>
<evidence type="ECO:0000313" key="3">
    <source>
        <dbReference type="Proteomes" id="UP000278673"/>
    </source>
</evidence>
<dbReference type="SUPFAM" id="SSF53335">
    <property type="entry name" value="S-adenosyl-L-methionine-dependent methyltransferases"/>
    <property type="match status" value="1"/>
</dbReference>
<dbReference type="InterPro" id="IPR029063">
    <property type="entry name" value="SAM-dependent_MTases_sf"/>
</dbReference>
<protein>
    <recommendedName>
        <fullName evidence="4">PABS domain-containing protein</fullName>
    </recommendedName>
</protein>
<proteinExistence type="predicted"/>
<name>A0A3M2LH26_9ACTN</name>
<feature type="region of interest" description="Disordered" evidence="1">
    <location>
        <begin position="110"/>
        <end position="130"/>
    </location>
</feature>
<reference evidence="2 3" key="1">
    <citation type="submission" date="2018-10" db="EMBL/GenBank/DDBJ databases">
        <title>Isolation, diversity and antifungal activity of actinobacteria from wheat.</title>
        <authorList>
            <person name="Han C."/>
        </authorList>
    </citation>
    <scope>NUCLEOTIDE SEQUENCE [LARGE SCALE GENOMIC DNA]</scope>
    <source>
        <strain evidence="2 3">NEAU-YY642</strain>
    </source>
</reference>
<dbReference type="Gene3D" id="3.40.50.150">
    <property type="entry name" value="Vaccinia Virus protein VP39"/>
    <property type="match status" value="1"/>
</dbReference>
<comment type="caution">
    <text evidence="2">The sequence shown here is derived from an EMBL/GenBank/DDBJ whole genome shotgun (WGS) entry which is preliminary data.</text>
</comment>
<evidence type="ECO:0008006" key="4">
    <source>
        <dbReference type="Google" id="ProtNLM"/>
    </source>
</evidence>
<gene>
    <name evidence="2" type="ORF">EBN88_20760</name>
</gene>
<sequence>MPAQVTTLGYARAAARALRPGGTYAANLADAAPFPFLRSQLATLAACFAELCLLAEPAVLRGRRFGNFVVLAGDRPPPLAALARRVAADPFPARVVTGREVAQLVGDARPVTEETAVPSPRPPADAFRVG</sequence>
<evidence type="ECO:0000256" key="1">
    <source>
        <dbReference type="SAM" id="MobiDB-lite"/>
    </source>
</evidence>
<evidence type="ECO:0000313" key="2">
    <source>
        <dbReference type="EMBL" id="RMI36764.1"/>
    </source>
</evidence>
<organism evidence="2 3">
    <name type="scientific">Streptomyces triticirhizae</name>
    <dbReference type="NCBI Taxonomy" id="2483353"/>
    <lineage>
        <taxon>Bacteria</taxon>
        <taxon>Bacillati</taxon>
        <taxon>Actinomycetota</taxon>
        <taxon>Actinomycetes</taxon>
        <taxon>Kitasatosporales</taxon>
        <taxon>Streptomycetaceae</taxon>
        <taxon>Streptomyces</taxon>
    </lineage>
</organism>